<feature type="compositionally biased region" description="Basic and acidic residues" evidence="1">
    <location>
        <begin position="21"/>
        <end position="33"/>
    </location>
</feature>
<keyword evidence="2" id="KW-0812">Transmembrane</keyword>
<dbReference type="InterPro" id="IPR005804">
    <property type="entry name" value="FA_desaturase_dom"/>
</dbReference>
<dbReference type="EMBL" id="LT555008">
    <property type="protein sequence ID" value="SAM09297.1"/>
    <property type="molecule type" value="Genomic_DNA"/>
</dbReference>
<dbReference type="PANTHER" id="PTHR12879">
    <property type="entry name" value="SPHINGOLIPID DELTA 4 DESATURASE/C-4 HYDROXYLASE PROTEIN DES2"/>
    <property type="match status" value="1"/>
</dbReference>
<reference evidence="4" key="1">
    <citation type="submission" date="2016-04" db="EMBL/GenBank/DDBJ databases">
        <authorList>
            <person name="Evans L.H."/>
            <person name="Alamgir A."/>
            <person name="Owens N."/>
            <person name="Weber N.D."/>
            <person name="Virtaneva K."/>
            <person name="Barbian K."/>
            <person name="Babar A."/>
            <person name="Rosenke K."/>
        </authorList>
    </citation>
    <scope>NUCLEOTIDE SEQUENCE [LARGE SCALE GENOMIC DNA]</scope>
    <source>
        <strain evidence="4">CBS 101.48</strain>
    </source>
</reference>
<dbReference type="FunCoup" id="A0A163K8F5">
    <property type="interactions" value="125"/>
</dbReference>
<feature type="transmembrane region" description="Helical" evidence="2">
    <location>
        <begin position="205"/>
        <end position="225"/>
    </location>
</feature>
<keyword evidence="2" id="KW-0472">Membrane</keyword>
<dbReference type="GO" id="GO:0042284">
    <property type="term" value="F:sphingolipid delta-4 desaturase activity"/>
    <property type="evidence" value="ECO:0007669"/>
    <property type="project" value="TreeGrafter"/>
</dbReference>
<evidence type="ECO:0000313" key="5">
    <source>
        <dbReference type="Proteomes" id="UP000078561"/>
    </source>
</evidence>
<dbReference type="STRING" id="4829.A0A163K8F5"/>
<evidence type="ECO:0000313" key="4">
    <source>
        <dbReference type="EMBL" id="SAM09297.1"/>
    </source>
</evidence>
<name>A0A163K8F5_ABSGL</name>
<evidence type="ECO:0000256" key="2">
    <source>
        <dbReference type="SAM" id="Phobius"/>
    </source>
</evidence>
<feature type="domain" description="Sphingolipid delta4-desaturase N-terminal" evidence="3">
    <location>
        <begin position="48"/>
        <end position="86"/>
    </location>
</feature>
<evidence type="ECO:0000256" key="1">
    <source>
        <dbReference type="SAM" id="MobiDB-lite"/>
    </source>
</evidence>
<dbReference type="PANTHER" id="PTHR12879:SF8">
    <property type="entry name" value="SPHINGOLIPID DELTA(4)-DESATURASE DES1"/>
    <property type="match status" value="1"/>
</dbReference>
<feature type="transmembrane region" description="Helical" evidence="2">
    <location>
        <begin position="86"/>
        <end position="104"/>
    </location>
</feature>
<feature type="transmembrane region" description="Helical" evidence="2">
    <location>
        <begin position="116"/>
        <end position="139"/>
    </location>
</feature>
<proteinExistence type="predicted"/>
<dbReference type="Proteomes" id="UP000078561">
    <property type="component" value="Unassembled WGS sequence"/>
</dbReference>
<feature type="transmembrane region" description="Helical" evidence="2">
    <location>
        <begin position="151"/>
        <end position="172"/>
    </location>
</feature>
<gene>
    <name evidence="4" type="primary">ABSGL_14973.1 scaffold 15162</name>
</gene>
<dbReference type="GO" id="GO:0046513">
    <property type="term" value="P:ceramide biosynthetic process"/>
    <property type="evidence" value="ECO:0007669"/>
    <property type="project" value="TreeGrafter"/>
</dbReference>
<accession>A0A163K8F5</accession>
<dbReference type="SMART" id="SM01269">
    <property type="entry name" value="Lipid_DES"/>
    <property type="match status" value="1"/>
</dbReference>
<dbReference type="OMA" id="KEFYETM"/>
<feature type="transmembrane region" description="Helical" evidence="2">
    <location>
        <begin position="246"/>
        <end position="272"/>
    </location>
</feature>
<dbReference type="InParanoid" id="A0A163K8F5"/>
<protein>
    <recommendedName>
        <fullName evidence="3">Sphingolipid delta4-desaturase N-terminal domain-containing protein</fullName>
    </recommendedName>
</protein>
<organism evidence="4">
    <name type="scientific">Absidia glauca</name>
    <name type="common">Pin mould</name>
    <dbReference type="NCBI Taxonomy" id="4829"/>
    <lineage>
        <taxon>Eukaryota</taxon>
        <taxon>Fungi</taxon>
        <taxon>Fungi incertae sedis</taxon>
        <taxon>Mucoromycota</taxon>
        <taxon>Mucoromycotina</taxon>
        <taxon>Mucoromycetes</taxon>
        <taxon>Mucorales</taxon>
        <taxon>Cunninghamellaceae</taxon>
        <taxon>Absidia</taxon>
    </lineage>
</organism>
<dbReference type="GO" id="GO:0016020">
    <property type="term" value="C:membrane"/>
    <property type="evidence" value="ECO:0007669"/>
    <property type="project" value="GOC"/>
</dbReference>
<dbReference type="Pfam" id="PF00487">
    <property type="entry name" value="FA_desaturase"/>
    <property type="match status" value="1"/>
</dbReference>
<keyword evidence="2" id="KW-1133">Transmembrane helix</keyword>
<dbReference type="AlphaFoldDB" id="A0A163K8F5"/>
<feature type="region of interest" description="Disordered" evidence="1">
    <location>
        <begin position="1"/>
        <end position="34"/>
    </location>
</feature>
<dbReference type="Pfam" id="PF08557">
    <property type="entry name" value="Lipid_DES"/>
    <property type="match status" value="1"/>
</dbReference>
<evidence type="ECO:0000259" key="3">
    <source>
        <dbReference type="SMART" id="SM01269"/>
    </source>
</evidence>
<sequence length="401" mass="46353">MSHPLIDPRRSVSPPTTPTPVREDPQSRQHPDYRAPLYQGRWHRSIPGRDVGLAKDDMDEPHLKRKHTILRAHPQIQKLYGTERRTFYVAAGIHTAQLSLAYLFGTSSSSGGGWWWTMYLATVFLVGGTMAAMLGVIIHEACHDLIFQTKVLNRYAGLFANISLPVPIALSFRRYHIEHHTWQGVDGMDPDLPLPWEQKLIKGNAVAKLLWVLIYPVMYVVRGAILQHRRNLSPSHWERVNMVFTILVNLVIWQVCGSFGLLYLFLSLWVGYSVHPGAAHFIQEHYTFEDGQETYSYYGILNGPFMNIGYHNEHHDFQKIPWSRLPALKSMAKEYYDHLSYHTSWVKVHWKFITQPSMGPQSRVVRDYKTFKMGRSLLGKIKVFEERQQQQVHGSSTLVRQ</sequence>
<keyword evidence="5" id="KW-1185">Reference proteome</keyword>
<dbReference type="InterPro" id="IPR013866">
    <property type="entry name" value="Sphingolipid_d4-desaturase_N"/>
</dbReference>
<feature type="compositionally biased region" description="Basic and acidic residues" evidence="1">
    <location>
        <begin position="1"/>
        <end position="10"/>
    </location>
</feature>
<dbReference type="OrthoDB" id="200948at2759"/>